<comment type="caution">
    <text evidence="2">The sequence shown here is derived from an EMBL/GenBank/DDBJ whole genome shotgun (WGS) entry which is preliminary data.</text>
</comment>
<accession>A0A812S3N2</accession>
<dbReference type="OrthoDB" id="422059at2759"/>
<dbReference type="EMBL" id="CAJNDS010002404">
    <property type="protein sequence ID" value="CAE7461707.1"/>
    <property type="molecule type" value="Genomic_DNA"/>
</dbReference>
<keyword evidence="3" id="KW-1185">Reference proteome</keyword>
<evidence type="ECO:0000256" key="1">
    <source>
        <dbReference type="SAM" id="MobiDB-lite"/>
    </source>
</evidence>
<feature type="region of interest" description="Disordered" evidence="1">
    <location>
        <begin position="1"/>
        <end position="27"/>
    </location>
</feature>
<gene>
    <name evidence="2" type="ORF">SNAT2548_LOCUS25674</name>
</gene>
<evidence type="ECO:0000313" key="3">
    <source>
        <dbReference type="Proteomes" id="UP000604046"/>
    </source>
</evidence>
<sequence length="322" mass="35457">MGCGNSKVDEDDQTSSEEDSYGGALQNGFGPLDWGISTEQVEEVMRDKRCITKTVMNITDTGSSTMRNIVDKIVVPATASTGTGYALYLNKSEPLKAKVMVSHAWDEYYRDFALALQKAGRPGPFWICAFAIYQPEDIPELTIAKQLGPDPSRGPFSAVLKSADAMLCIVTTSCDIYARMWCVFEMYTALQVGVPVQMFAFAISPAGMPGIRAGELTNDPIKDTCEKAIDTKSARCGHPSQPQNDDEKAIRKNIEAMPGSYTTLDEAIELARLQYLKDTLNSQDLQDRAAMLKGRPFTEDPREVYQQAISTVEARFCGTLRP</sequence>
<feature type="compositionally biased region" description="Acidic residues" evidence="1">
    <location>
        <begin position="9"/>
        <end position="20"/>
    </location>
</feature>
<reference evidence="2" key="1">
    <citation type="submission" date="2021-02" db="EMBL/GenBank/DDBJ databases">
        <authorList>
            <person name="Dougan E. K."/>
            <person name="Rhodes N."/>
            <person name="Thang M."/>
            <person name="Chan C."/>
        </authorList>
    </citation>
    <scope>NUCLEOTIDE SEQUENCE</scope>
</reference>
<organism evidence="2 3">
    <name type="scientific">Symbiodinium natans</name>
    <dbReference type="NCBI Taxonomy" id="878477"/>
    <lineage>
        <taxon>Eukaryota</taxon>
        <taxon>Sar</taxon>
        <taxon>Alveolata</taxon>
        <taxon>Dinophyceae</taxon>
        <taxon>Suessiales</taxon>
        <taxon>Symbiodiniaceae</taxon>
        <taxon>Symbiodinium</taxon>
    </lineage>
</organism>
<dbReference type="AlphaFoldDB" id="A0A812S3N2"/>
<evidence type="ECO:0000313" key="2">
    <source>
        <dbReference type="EMBL" id="CAE7461707.1"/>
    </source>
</evidence>
<protein>
    <submittedName>
        <fullName evidence="2">Uncharacterized protein</fullName>
    </submittedName>
</protein>
<proteinExistence type="predicted"/>
<name>A0A812S3N2_9DINO</name>
<dbReference type="Proteomes" id="UP000604046">
    <property type="component" value="Unassembled WGS sequence"/>
</dbReference>